<evidence type="ECO:0000256" key="2">
    <source>
        <dbReference type="SAM" id="MobiDB-lite"/>
    </source>
</evidence>
<evidence type="ECO:0000256" key="1">
    <source>
        <dbReference type="PROSITE-ProRule" id="PRU00047"/>
    </source>
</evidence>
<dbReference type="Gene3D" id="3.30.40.10">
    <property type="entry name" value="Zinc/RING finger domain, C3HC4 (zinc finger)"/>
    <property type="match status" value="1"/>
</dbReference>
<dbReference type="InterPro" id="IPR013083">
    <property type="entry name" value="Znf_RING/FYVE/PHD"/>
</dbReference>
<feature type="domain" description="CCHC-type" evidence="3">
    <location>
        <begin position="332"/>
        <end position="345"/>
    </location>
</feature>
<dbReference type="InterPro" id="IPR039577">
    <property type="entry name" value="Rad18"/>
</dbReference>
<keyword evidence="5" id="KW-1185">Reference proteome</keyword>
<keyword evidence="1" id="KW-0479">Metal-binding</keyword>
<dbReference type="InterPro" id="IPR001878">
    <property type="entry name" value="Znf_CCHC"/>
</dbReference>
<keyword evidence="1" id="KW-0863">Zinc-finger</keyword>
<name>A0ABY1UTK1_9APIC</name>
<dbReference type="Gene3D" id="4.10.60.10">
    <property type="entry name" value="Zinc finger, CCHC-type"/>
    <property type="match status" value="1"/>
</dbReference>
<feature type="region of interest" description="Disordered" evidence="2">
    <location>
        <begin position="423"/>
        <end position="456"/>
    </location>
</feature>
<dbReference type="PROSITE" id="PS50158">
    <property type="entry name" value="ZF_CCHC"/>
    <property type="match status" value="1"/>
</dbReference>
<evidence type="ECO:0000259" key="3">
    <source>
        <dbReference type="PROSITE" id="PS50158"/>
    </source>
</evidence>
<evidence type="ECO:0000313" key="4">
    <source>
        <dbReference type="EMBL" id="SOV18755.1"/>
    </source>
</evidence>
<protein>
    <recommendedName>
        <fullName evidence="3">CCHC-type domain-containing protein</fullName>
    </recommendedName>
</protein>
<organism evidence="4 5">
    <name type="scientific">Plasmodium gaboni</name>
    <dbReference type="NCBI Taxonomy" id="647221"/>
    <lineage>
        <taxon>Eukaryota</taxon>
        <taxon>Sar</taxon>
        <taxon>Alveolata</taxon>
        <taxon>Apicomplexa</taxon>
        <taxon>Aconoidasida</taxon>
        <taxon>Haemosporida</taxon>
        <taxon>Plasmodiidae</taxon>
        <taxon>Plasmodium</taxon>
        <taxon>Plasmodium (Laverania)</taxon>
    </lineage>
</organism>
<keyword evidence="1" id="KW-0862">Zinc</keyword>
<proteinExistence type="predicted"/>
<evidence type="ECO:0000313" key="5">
    <source>
        <dbReference type="Proteomes" id="UP000831156"/>
    </source>
</evidence>
<dbReference type="EMBL" id="LT969437">
    <property type="protein sequence ID" value="SOV18755.1"/>
    <property type="molecule type" value="Genomic_DNA"/>
</dbReference>
<reference evidence="4" key="1">
    <citation type="submission" date="2016-09" db="EMBL/GenBank/DDBJ databases">
        <authorList>
            <consortium name="Pathogen Informatics"/>
            <person name="Sun Q."/>
            <person name="Inoue M."/>
        </authorList>
    </citation>
    <scope>NUCLEOTIDE SEQUENCE</scope>
</reference>
<accession>A0ABY1UTK1</accession>
<dbReference type="Proteomes" id="UP000831156">
    <property type="component" value="Chromosome 14"/>
</dbReference>
<dbReference type="SUPFAM" id="SSF57850">
    <property type="entry name" value="RING/U-box"/>
    <property type="match status" value="1"/>
</dbReference>
<dbReference type="PANTHER" id="PTHR14134">
    <property type="entry name" value="E3 UBIQUITIN-PROTEIN LIGASE RAD18"/>
    <property type="match status" value="1"/>
</dbReference>
<sequence>MIETFIYWNFRGSRGNGNILRISLPCSYNTIKKKIMELTNIHIENNLDILLYHNNKILSEYESIHHEMLIEIQRSSIDMVRELLQKSNEIYLEKNKSKIDLNKNNFIISRTNEQKINNRMNDHKYNDYNNKISKHNNNNNRTTGFLHNNNNKPWNVYNRNNIIKDEEKNKINNINSNNINHNNNEKNIMINEEEDEEMKIQLAMEKNNVYKSNYNNNKIRLNYYKRDRNNPSPYFIQNKLKNISPHNITKNNKNLIHNNNNNNNNTTSGKIDGEYSTTYQQKNNYLSNMHTQGTYNKFKNNISNNNNNNNNIHTNNIDEEAINKKVSPDYICHMCGKKGHSIKNCTMSAFNNNKKIKVPTGIPTNFLTKIKTEDIYKYDQIYILKDGSYAILKDVEDVSGSAYLYRSVDDKINIYLGVNNNNNNSNNNNNNNNNINSNNNNNNNNSSSNNYNSNDIHNELNNNDKISNIYKCLLCRRLYTEPVTLHCCGETYCKACLYKYNKKKIKDHSNISSSYHINNNNTNSEYNKGIAGGQVIKCPNCSMYINSDELIINTNIKNVIDTIIKNQKIDQVNDENINKTSVNNSMEANNNINIMDIHNNNNNTISVVDEHNNITDNSTNYSNKHFAYNHIQNNDNKNIFNLNNKDNIKYNEFYHVDFNPLITFSFNLYELKKEHDFAAAYIAQYKQKKKKKKKRHLNINLSVLNKKIC</sequence>
<feature type="compositionally biased region" description="Low complexity" evidence="2">
    <location>
        <begin position="423"/>
        <end position="454"/>
    </location>
</feature>
<gene>
    <name evidence="4" type="ORF">PGABG01_1412500</name>
</gene>
<dbReference type="PANTHER" id="PTHR14134:SF3">
    <property type="entry name" value="RING-CH-TYPE DOMAIN-CONTAINING PROTEIN"/>
    <property type="match status" value="1"/>
</dbReference>